<organism evidence="1 2">
    <name type="scientific">Paramecium sonneborni</name>
    <dbReference type="NCBI Taxonomy" id="65129"/>
    <lineage>
        <taxon>Eukaryota</taxon>
        <taxon>Sar</taxon>
        <taxon>Alveolata</taxon>
        <taxon>Ciliophora</taxon>
        <taxon>Intramacronucleata</taxon>
        <taxon>Oligohymenophorea</taxon>
        <taxon>Peniculida</taxon>
        <taxon>Parameciidae</taxon>
        <taxon>Paramecium</taxon>
    </lineage>
</organism>
<dbReference type="EMBL" id="CAJJDN010000226">
    <property type="protein sequence ID" value="CAD8129506.1"/>
    <property type="molecule type" value="Genomic_DNA"/>
</dbReference>
<evidence type="ECO:0000313" key="2">
    <source>
        <dbReference type="Proteomes" id="UP000692954"/>
    </source>
</evidence>
<name>A0A8S1RMU6_9CILI</name>
<comment type="caution">
    <text evidence="1">The sequence shown here is derived from an EMBL/GenBank/DDBJ whole genome shotgun (WGS) entry which is preliminary data.</text>
</comment>
<reference evidence="1" key="1">
    <citation type="submission" date="2021-01" db="EMBL/GenBank/DDBJ databases">
        <authorList>
            <consortium name="Genoscope - CEA"/>
            <person name="William W."/>
        </authorList>
    </citation>
    <scope>NUCLEOTIDE SEQUENCE</scope>
</reference>
<gene>
    <name evidence="1" type="ORF">PSON_ATCC_30995.1.T2260020</name>
</gene>
<keyword evidence="2" id="KW-1185">Reference proteome</keyword>
<accession>A0A8S1RMU6</accession>
<dbReference type="AlphaFoldDB" id="A0A8S1RMU6"/>
<evidence type="ECO:0000313" key="1">
    <source>
        <dbReference type="EMBL" id="CAD8129506.1"/>
    </source>
</evidence>
<protein>
    <submittedName>
        <fullName evidence="1">Uncharacterized protein</fullName>
    </submittedName>
</protein>
<proteinExistence type="predicted"/>
<dbReference type="Proteomes" id="UP000692954">
    <property type="component" value="Unassembled WGS sequence"/>
</dbReference>
<sequence length="196" mass="23424">MLKVNQQRRKNQNHEIAGVVIKFNKVCDPDLIGLKMHNEIQMLNEQLLIEQKQKLLKAKSNIQGLILRLMIRKSSTYWQQTNIHELRSRIYQQIFRQELLIQFIIIHHLLNHLLLNHQKHLQIQLIHIKDNNFKMNSTKRAVIPKLDLKRAKQIQEINAKRQMQSLITQNIFYLASFLDFLNLPTMTLNRLLANFH</sequence>